<dbReference type="GO" id="GO:0016788">
    <property type="term" value="F:hydrolase activity, acting on ester bonds"/>
    <property type="evidence" value="ECO:0007669"/>
    <property type="project" value="InterPro"/>
</dbReference>
<comment type="similarity">
    <text evidence="2">Belongs to the 'GDSL' lipolytic enzyme family.</text>
</comment>
<accession>A0AAN9EZQ1</accession>
<keyword evidence="3" id="KW-0964">Secreted</keyword>
<dbReference type="PANTHER" id="PTHR45650:SF14">
    <property type="entry name" value="GDSL ESTERASE_LIPASE 7-LIKE"/>
    <property type="match status" value="1"/>
</dbReference>
<keyword evidence="6" id="KW-0442">Lipid degradation</keyword>
<dbReference type="CDD" id="cd01837">
    <property type="entry name" value="SGNH_plant_lipase_like"/>
    <property type="match status" value="1"/>
</dbReference>
<dbReference type="InterPro" id="IPR051238">
    <property type="entry name" value="GDSL_esterase/lipase"/>
</dbReference>
<dbReference type="Pfam" id="PF00657">
    <property type="entry name" value="Lipase_GDSL"/>
    <property type="match status" value="1"/>
</dbReference>
<evidence type="ECO:0000256" key="2">
    <source>
        <dbReference type="ARBA" id="ARBA00008668"/>
    </source>
</evidence>
<dbReference type="GO" id="GO:0005576">
    <property type="term" value="C:extracellular region"/>
    <property type="evidence" value="ECO:0007669"/>
    <property type="project" value="UniProtKB-SubCell"/>
</dbReference>
<dbReference type="Gene3D" id="3.40.50.1110">
    <property type="entry name" value="SGNH hydrolase"/>
    <property type="match status" value="1"/>
</dbReference>
<evidence type="ECO:0000256" key="1">
    <source>
        <dbReference type="ARBA" id="ARBA00004613"/>
    </source>
</evidence>
<dbReference type="InterPro" id="IPR036514">
    <property type="entry name" value="SGNH_hydro_sf"/>
</dbReference>
<keyword evidence="5" id="KW-0378">Hydrolase</keyword>
<dbReference type="InterPro" id="IPR001087">
    <property type="entry name" value="GDSL"/>
</dbReference>
<dbReference type="GO" id="GO:0016042">
    <property type="term" value="P:lipid catabolic process"/>
    <property type="evidence" value="ECO:0007669"/>
    <property type="project" value="UniProtKB-KW"/>
</dbReference>
<comment type="subcellular location">
    <subcellularLocation>
        <location evidence="1">Secreted</location>
    </subcellularLocation>
</comment>
<proteinExistence type="inferred from homology"/>
<keyword evidence="7" id="KW-0443">Lipid metabolism</keyword>
<evidence type="ECO:0000313" key="9">
    <source>
        <dbReference type="Proteomes" id="UP001372338"/>
    </source>
</evidence>
<dbReference type="AlphaFoldDB" id="A0AAN9EZQ1"/>
<evidence type="ECO:0000256" key="3">
    <source>
        <dbReference type="ARBA" id="ARBA00022525"/>
    </source>
</evidence>
<comment type="caution">
    <text evidence="8">The sequence shown here is derived from an EMBL/GenBank/DDBJ whole genome shotgun (WGS) entry which is preliminary data.</text>
</comment>
<evidence type="ECO:0000256" key="7">
    <source>
        <dbReference type="ARBA" id="ARBA00023098"/>
    </source>
</evidence>
<evidence type="ECO:0000256" key="6">
    <source>
        <dbReference type="ARBA" id="ARBA00022963"/>
    </source>
</evidence>
<organism evidence="8 9">
    <name type="scientific">Crotalaria pallida</name>
    <name type="common">Smooth rattlebox</name>
    <name type="synonym">Crotalaria striata</name>
    <dbReference type="NCBI Taxonomy" id="3830"/>
    <lineage>
        <taxon>Eukaryota</taxon>
        <taxon>Viridiplantae</taxon>
        <taxon>Streptophyta</taxon>
        <taxon>Embryophyta</taxon>
        <taxon>Tracheophyta</taxon>
        <taxon>Spermatophyta</taxon>
        <taxon>Magnoliopsida</taxon>
        <taxon>eudicotyledons</taxon>
        <taxon>Gunneridae</taxon>
        <taxon>Pentapetalae</taxon>
        <taxon>rosids</taxon>
        <taxon>fabids</taxon>
        <taxon>Fabales</taxon>
        <taxon>Fabaceae</taxon>
        <taxon>Papilionoideae</taxon>
        <taxon>50 kb inversion clade</taxon>
        <taxon>genistoids sensu lato</taxon>
        <taxon>core genistoids</taxon>
        <taxon>Crotalarieae</taxon>
        <taxon>Crotalaria</taxon>
    </lineage>
</organism>
<dbReference type="Proteomes" id="UP001372338">
    <property type="component" value="Unassembled WGS sequence"/>
</dbReference>
<dbReference type="PANTHER" id="PTHR45650">
    <property type="entry name" value="GDSL-LIKE LIPASE/ACYLHYDROLASE-RELATED"/>
    <property type="match status" value="1"/>
</dbReference>
<gene>
    <name evidence="8" type="ORF">RIF29_19286</name>
</gene>
<protein>
    <submittedName>
        <fullName evidence="8">Uncharacterized protein</fullName>
    </submittedName>
</protein>
<evidence type="ECO:0000256" key="4">
    <source>
        <dbReference type="ARBA" id="ARBA00022729"/>
    </source>
</evidence>
<name>A0AAN9EZQ1_CROPI</name>
<dbReference type="InterPro" id="IPR035669">
    <property type="entry name" value="SGNH_plant_lipase-like"/>
</dbReference>
<evidence type="ECO:0000256" key="5">
    <source>
        <dbReference type="ARBA" id="ARBA00022801"/>
    </source>
</evidence>
<reference evidence="8 9" key="1">
    <citation type="submission" date="2024-01" db="EMBL/GenBank/DDBJ databases">
        <title>The genomes of 5 underutilized Papilionoideae crops provide insights into root nodulation and disease resistanc.</title>
        <authorList>
            <person name="Yuan L."/>
        </authorList>
    </citation>
    <scope>NUCLEOTIDE SEQUENCE [LARGE SCALE GENOMIC DNA]</scope>
    <source>
        <strain evidence="8">ZHUSHIDOU_FW_LH</strain>
        <tissue evidence="8">Leaf</tissue>
    </source>
</reference>
<keyword evidence="4" id="KW-0732">Signal</keyword>
<dbReference type="EMBL" id="JAYWIO010000004">
    <property type="protein sequence ID" value="KAK7266637.1"/>
    <property type="molecule type" value="Genomic_DNA"/>
</dbReference>
<keyword evidence="9" id="KW-1185">Reference proteome</keyword>
<sequence length="357" mass="39366">MGMTRVFLIFSVVFFYVLSPIYTLPIAPALYVFGDSLVDSGNNNKLMTLAKVNYRPYGADFPKGSTGRFTNGRTVADFIAEYLGLPYSPPFLSRDGPRSLTGINYASGSCGIMPETGKNVGGCISLWEQINFFQATLERDLPKEISNPTQLSEHISKSIYLFSIGSNDYLVNYLSPMSDTRKLYQPEPFAQLLIDRLSEQLKRVYNLGARKIVVFNVGPIGCIPAITRTHAHVGDCDENSNQLVTYFNDRLNAMLTSLTTSLPGSKFVLGHANSLANDAIKNPSKYGLTNVNNPCCPSMANGTATCIPNVNPCVDSRKHFFWDAYHLTEAAYSIIASRCFSDKSACTPMSIQELVKM</sequence>
<dbReference type="SUPFAM" id="SSF52266">
    <property type="entry name" value="SGNH hydrolase"/>
    <property type="match status" value="1"/>
</dbReference>
<evidence type="ECO:0000313" key="8">
    <source>
        <dbReference type="EMBL" id="KAK7266637.1"/>
    </source>
</evidence>